<dbReference type="InterPro" id="IPR036513">
    <property type="entry name" value="STAS_dom_sf"/>
</dbReference>
<dbReference type="Pfam" id="PF01740">
    <property type="entry name" value="STAS"/>
    <property type="match status" value="1"/>
</dbReference>
<dbReference type="CDD" id="cd07043">
    <property type="entry name" value="STAS_anti-anti-sigma_factors"/>
    <property type="match status" value="1"/>
</dbReference>
<evidence type="ECO:0000313" key="3">
    <source>
        <dbReference type="EMBL" id="SVB49196.1"/>
    </source>
</evidence>
<dbReference type="EMBL" id="UINC01044148">
    <property type="protein sequence ID" value="SVB49196.1"/>
    <property type="molecule type" value="Genomic_DNA"/>
</dbReference>
<sequence>MGLIFTLLREQPLGFDVSRVGQVTLFEVEAQLIVGNRQELKEQVLERLKNGDRKFVIDFAKTGYIDSSGLGVLVSLSKTIHAKGGELRLSCLNENLRTLFELTKLNTLFRIADSTEEALEGF</sequence>
<accession>A0A382EEI0</accession>
<reference evidence="3" key="1">
    <citation type="submission" date="2018-05" db="EMBL/GenBank/DDBJ databases">
        <authorList>
            <person name="Lanie J.A."/>
            <person name="Ng W.-L."/>
            <person name="Kazmierczak K.M."/>
            <person name="Andrzejewski T.M."/>
            <person name="Davidsen T.M."/>
            <person name="Wayne K.J."/>
            <person name="Tettelin H."/>
            <person name="Glass J.I."/>
            <person name="Rusch D."/>
            <person name="Podicherti R."/>
            <person name="Tsui H.-C.T."/>
            <person name="Winkler M.E."/>
        </authorList>
    </citation>
    <scope>NUCLEOTIDE SEQUENCE</scope>
</reference>
<gene>
    <name evidence="3" type="ORF">METZ01_LOCUS202050</name>
</gene>
<proteinExistence type="inferred from homology"/>
<dbReference type="InterPro" id="IPR003658">
    <property type="entry name" value="Anti-sigma_ant"/>
</dbReference>
<dbReference type="Gene3D" id="3.30.750.24">
    <property type="entry name" value="STAS domain"/>
    <property type="match status" value="1"/>
</dbReference>
<evidence type="ECO:0000259" key="2">
    <source>
        <dbReference type="PROSITE" id="PS50801"/>
    </source>
</evidence>
<feature type="domain" description="STAS" evidence="2">
    <location>
        <begin position="13"/>
        <end position="122"/>
    </location>
</feature>
<name>A0A382EEI0_9ZZZZ</name>
<dbReference type="AlphaFoldDB" id="A0A382EEI0"/>
<dbReference type="PROSITE" id="PS50801">
    <property type="entry name" value="STAS"/>
    <property type="match status" value="1"/>
</dbReference>
<dbReference type="NCBIfam" id="TIGR00377">
    <property type="entry name" value="ant_ant_sig"/>
    <property type="match status" value="1"/>
</dbReference>
<dbReference type="SUPFAM" id="SSF52091">
    <property type="entry name" value="SpoIIaa-like"/>
    <property type="match status" value="1"/>
</dbReference>
<dbReference type="GO" id="GO:0043856">
    <property type="term" value="F:anti-sigma factor antagonist activity"/>
    <property type="evidence" value="ECO:0007669"/>
    <property type="project" value="InterPro"/>
</dbReference>
<protein>
    <recommendedName>
        <fullName evidence="2">STAS domain-containing protein</fullName>
    </recommendedName>
</protein>
<organism evidence="3">
    <name type="scientific">marine metagenome</name>
    <dbReference type="NCBI Taxonomy" id="408172"/>
    <lineage>
        <taxon>unclassified sequences</taxon>
        <taxon>metagenomes</taxon>
        <taxon>ecological metagenomes</taxon>
    </lineage>
</organism>
<dbReference type="InterPro" id="IPR002645">
    <property type="entry name" value="STAS_dom"/>
</dbReference>
<dbReference type="PANTHER" id="PTHR33495">
    <property type="entry name" value="ANTI-SIGMA FACTOR ANTAGONIST TM_1081-RELATED-RELATED"/>
    <property type="match status" value="1"/>
</dbReference>
<comment type="similarity">
    <text evidence="1">Belongs to the anti-sigma-factor antagonist family.</text>
</comment>
<evidence type="ECO:0000256" key="1">
    <source>
        <dbReference type="ARBA" id="ARBA00009013"/>
    </source>
</evidence>